<reference evidence="1 2" key="1">
    <citation type="submission" date="2014-04" db="EMBL/GenBank/DDBJ databases">
        <authorList>
            <consortium name="DOE Joint Genome Institute"/>
            <person name="Kuo A."/>
            <person name="Kohler A."/>
            <person name="Nagy L.G."/>
            <person name="Floudas D."/>
            <person name="Copeland A."/>
            <person name="Barry K.W."/>
            <person name="Cichocki N."/>
            <person name="Veneault-Fourrey C."/>
            <person name="LaButti K."/>
            <person name="Lindquist E.A."/>
            <person name="Lipzen A."/>
            <person name="Lundell T."/>
            <person name="Morin E."/>
            <person name="Murat C."/>
            <person name="Sun H."/>
            <person name="Tunlid A."/>
            <person name="Henrissat B."/>
            <person name="Grigoriev I.V."/>
            <person name="Hibbett D.S."/>
            <person name="Martin F."/>
            <person name="Nordberg H.P."/>
            <person name="Cantor M.N."/>
            <person name="Hua S.X."/>
        </authorList>
    </citation>
    <scope>NUCLEOTIDE SEQUENCE [LARGE SCALE GENOMIC DNA]</scope>
    <source>
        <strain evidence="1 2">LaAM-08-1</strain>
    </source>
</reference>
<proteinExistence type="predicted"/>
<keyword evidence="2" id="KW-1185">Reference proteome</keyword>
<name>A0A0C9WTT3_9AGAR</name>
<dbReference type="HOGENOM" id="CLU_2961142_0_0_1"/>
<gene>
    <name evidence="1" type="ORF">K443DRAFT_683023</name>
</gene>
<dbReference type="EMBL" id="KN838755">
    <property type="protein sequence ID" value="KIJ95440.1"/>
    <property type="molecule type" value="Genomic_DNA"/>
</dbReference>
<reference evidence="2" key="2">
    <citation type="submission" date="2015-01" db="EMBL/GenBank/DDBJ databases">
        <title>Evolutionary Origins and Diversification of the Mycorrhizal Mutualists.</title>
        <authorList>
            <consortium name="DOE Joint Genome Institute"/>
            <consortium name="Mycorrhizal Genomics Consortium"/>
            <person name="Kohler A."/>
            <person name="Kuo A."/>
            <person name="Nagy L.G."/>
            <person name="Floudas D."/>
            <person name="Copeland A."/>
            <person name="Barry K.W."/>
            <person name="Cichocki N."/>
            <person name="Veneault-Fourrey C."/>
            <person name="LaButti K."/>
            <person name="Lindquist E.A."/>
            <person name="Lipzen A."/>
            <person name="Lundell T."/>
            <person name="Morin E."/>
            <person name="Murat C."/>
            <person name="Riley R."/>
            <person name="Ohm R."/>
            <person name="Sun H."/>
            <person name="Tunlid A."/>
            <person name="Henrissat B."/>
            <person name="Grigoriev I.V."/>
            <person name="Hibbett D.S."/>
            <person name="Martin F."/>
        </authorList>
    </citation>
    <scope>NUCLEOTIDE SEQUENCE [LARGE SCALE GENOMIC DNA]</scope>
    <source>
        <strain evidence="2">LaAM-08-1</strain>
    </source>
</reference>
<evidence type="ECO:0000313" key="2">
    <source>
        <dbReference type="Proteomes" id="UP000054477"/>
    </source>
</evidence>
<protein>
    <submittedName>
        <fullName evidence="1">Uncharacterized protein</fullName>
    </submittedName>
</protein>
<accession>A0A0C9WTT3</accession>
<dbReference type="AlphaFoldDB" id="A0A0C9WTT3"/>
<dbReference type="Proteomes" id="UP000054477">
    <property type="component" value="Unassembled WGS sequence"/>
</dbReference>
<sequence length="59" mass="7107">MSFARTPLYRIIKVTQHCLHAAIRRSFKADDREEMAFICAQRVDDLVLWTWPYTRRPLI</sequence>
<evidence type="ECO:0000313" key="1">
    <source>
        <dbReference type="EMBL" id="KIJ95440.1"/>
    </source>
</evidence>
<organism evidence="1 2">
    <name type="scientific">Laccaria amethystina LaAM-08-1</name>
    <dbReference type="NCBI Taxonomy" id="1095629"/>
    <lineage>
        <taxon>Eukaryota</taxon>
        <taxon>Fungi</taxon>
        <taxon>Dikarya</taxon>
        <taxon>Basidiomycota</taxon>
        <taxon>Agaricomycotina</taxon>
        <taxon>Agaricomycetes</taxon>
        <taxon>Agaricomycetidae</taxon>
        <taxon>Agaricales</taxon>
        <taxon>Agaricineae</taxon>
        <taxon>Hydnangiaceae</taxon>
        <taxon>Laccaria</taxon>
    </lineage>
</organism>